<proteinExistence type="predicted"/>
<evidence type="ECO:0000259" key="5">
    <source>
        <dbReference type="Pfam" id="PF04055"/>
    </source>
</evidence>
<reference evidence="7" key="1">
    <citation type="submission" date="2017-09" db="EMBL/GenBank/DDBJ databases">
        <title>Depth-based differentiation of microbial function through sediment-hosted aquifers and enrichment of novel symbionts in the deep terrestrial subsurface.</title>
        <authorList>
            <person name="Probst A.J."/>
            <person name="Ladd B."/>
            <person name="Jarett J.K."/>
            <person name="Geller-Mcgrath D.E."/>
            <person name="Sieber C.M.K."/>
            <person name="Emerson J.B."/>
            <person name="Anantharaman K."/>
            <person name="Thomas B.C."/>
            <person name="Malmstrom R."/>
            <person name="Stieglmeier M."/>
            <person name="Klingl A."/>
            <person name="Woyke T."/>
            <person name="Ryan C.M."/>
            <person name="Banfield J.F."/>
        </authorList>
    </citation>
    <scope>NUCLEOTIDE SEQUENCE [LARGE SCALE GENOMIC DNA]</scope>
</reference>
<dbReference type="EMBL" id="PFLI01000100">
    <property type="protein sequence ID" value="PIY72058.1"/>
    <property type="molecule type" value="Genomic_DNA"/>
</dbReference>
<evidence type="ECO:0000256" key="2">
    <source>
        <dbReference type="ARBA" id="ARBA00022723"/>
    </source>
</evidence>
<sequence>MLHHIYINPLEKCNLRCKMCYTKKTSNILSEKQILDFIFRYKKEVEVKVVTFCGGEVMTLAYFPHLVNTLTEKGIFIQIITNGTIDKLKEINSPNLIKLIISLDGPESYHDLNRGKGMFQKSIALLKKARQIGFHTELFSIV</sequence>
<dbReference type="InterPro" id="IPR007197">
    <property type="entry name" value="rSAM"/>
</dbReference>
<keyword evidence="3" id="KW-0408">Iron</keyword>
<keyword evidence="2" id="KW-0479">Metal-binding</keyword>
<dbReference type="GO" id="GO:0051536">
    <property type="term" value="F:iron-sulfur cluster binding"/>
    <property type="evidence" value="ECO:0007669"/>
    <property type="project" value="UniProtKB-KW"/>
</dbReference>
<accession>A0A2M7QJ51</accession>
<dbReference type="SUPFAM" id="SSF102114">
    <property type="entry name" value="Radical SAM enzymes"/>
    <property type="match status" value="1"/>
</dbReference>
<dbReference type="InterPro" id="IPR058240">
    <property type="entry name" value="rSAM_sf"/>
</dbReference>
<organism evidence="6 7">
    <name type="scientific">Candidatus Roizmanbacteria bacterium CG_4_10_14_0_8_um_filter_33_9</name>
    <dbReference type="NCBI Taxonomy" id="1974826"/>
    <lineage>
        <taxon>Bacteria</taxon>
        <taxon>Candidatus Roizmaniibacteriota</taxon>
    </lineage>
</organism>
<dbReference type="Gene3D" id="3.20.20.70">
    <property type="entry name" value="Aldolase class I"/>
    <property type="match status" value="1"/>
</dbReference>
<protein>
    <recommendedName>
        <fullName evidence="5">Radical SAM core domain-containing protein</fullName>
    </recommendedName>
</protein>
<evidence type="ECO:0000256" key="4">
    <source>
        <dbReference type="ARBA" id="ARBA00023014"/>
    </source>
</evidence>
<dbReference type="InterPro" id="IPR013785">
    <property type="entry name" value="Aldolase_TIM"/>
</dbReference>
<dbReference type="PANTHER" id="PTHR11228:SF7">
    <property type="entry name" value="PQQA PEPTIDE CYCLASE"/>
    <property type="match status" value="1"/>
</dbReference>
<evidence type="ECO:0000256" key="3">
    <source>
        <dbReference type="ARBA" id="ARBA00023004"/>
    </source>
</evidence>
<dbReference type="PANTHER" id="PTHR11228">
    <property type="entry name" value="RADICAL SAM DOMAIN PROTEIN"/>
    <property type="match status" value="1"/>
</dbReference>
<dbReference type="Pfam" id="PF04055">
    <property type="entry name" value="Radical_SAM"/>
    <property type="match status" value="1"/>
</dbReference>
<dbReference type="Proteomes" id="UP000229401">
    <property type="component" value="Unassembled WGS sequence"/>
</dbReference>
<evidence type="ECO:0000313" key="7">
    <source>
        <dbReference type="Proteomes" id="UP000229401"/>
    </source>
</evidence>
<keyword evidence="4" id="KW-0411">Iron-sulfur</keyword>
<gene>
    <name evidence="6" type="ORF">COY87_02925</name>
</gene>
<dbReference type="GO" id="GO:0003824">
    <property type="term" value="F:catalytic activity"/>
    <property type="evidence" value="ECO:0007669"/>
    <property type="project" value="InterPro"/>
</dbReference>
<comment type="caution">
    <text evidence="6">The sequence shown here is derived from an EMBL/GenBank/DDBJ whole genome shotgun (WGS) entry which is preliminary data.</text>
</comment>
<feature type="domain" description="Radical SAM core" evidence="5">
    <location>
        <begin position="7"/>
        <end position="137"/>
    </location>
</feature>
<evidence type="ECO:0000256" key="1">
    <source>
        <dbReference type="ARBA" id="ARBA00022691"/>
    </source>
</evidence>
<feature type="non-terminal residue" evidence="6">
    <location>
        <position position="142"/>
    </location>
</feature>
<evidence type="ECO:0000313" key="6">
    <source>
        <dbReference type="EMBL" id="PIY72058.1"/>
    </source>
</evidence>
<dbReference type="InterPro" id="IPR050377">
    <property type="entry name" value="Radical_SAM_PqqE_MftC-like"/>
</dbReference>
<keyword evidence="1" id="KW-0949">S-adenosyl-L-methionine</keyword>
<dbReference type="SFLD" id="SFLDS00029">
    <property type="entry name" value="Radical_SAM"/>
    <property type="match status" value="1"/>
</dbReference>
<dbReference type="SFLD" id="SFLDG01067">
    <property type="entry name" value="SPASM/twitch_domain_containing"/>
    <property type="match status" value="1"/>
</dbReference>
<name>A0A2M7QJ51_9BACT</name>
<dbReference type="GO" id="GO:0046872">
    <property type="term" value="F:metal ion binding"/>
    <property type="evidence" value="ECO:0007669"/>
    <property type="project" value="UniProtKB-KW"/>
</dbReference>
<dbReference type="CDD" id="cd01335">
    <property type="entry name" value="Radical_SAM"/>
    <property type="match status" value="1"/>
</dbReference>
<dbReference type="AlphaFoldDB" id="A0A2M7QJ51"/>